<feature type="transmembrane region" description="Helical" evidence="1">
    <location>
        <begin position="139"/>
        <end position="157"/>
    </location>
</feature>
<dbReference type="Gene3D" id="1.20.1250.20">
    <property type="entry name" value="MFS general substrate transporter like domains"/>
    <property type="match status" value="1"/>
</dbReference>
<proteinExistence type="predicted"/>
<keyword evidence="1" id="KW-0472">Membrane</keyword>
<name>A0A399F2U2_9DEIN</name>
<feature type="transmembrane region" description="Helical" evidence="1">
    <location>
        <begin position="86"/>
        <end position="104"/>
    </location>
</feature>
<keyword evidence="1" id="KW-1133">Transmembrane helix</keyword>
<dbReference type="AlphaFoldDB" id="A0A399F2U2"/>
<dbReference type="InterPro" id="IPR036259">
    <property type="entry name" value="MFS_trans_sf"/>
</dbReference>
<gene>
    <name evidence="2" type="ORF">Mlute_00115</name>
</gene>
<dbReference type="EMBL" id="QWKZ01000002">
    <property type="protein sequence ID" value="RIH89996.1"/>
    <property type="molecule type" value="Genomic_DNA"/>
</dbReference>
<feature type="transmembrane region" description="Helical" evidence="1">
    <location>
        <begin position="116"/>
        <end position="133"/>
    </location>
</feature>
<comment type="caution">
    <text evidence="2">The sequence shown here is derived from an EMBL/GenBank/DDBJ whole genome shotgun (WGS) entry which is preliminary data.</text>
</comment>
<dbReference type="SUPFAM" id="SSF103473">
    <property type="entry name" value="MFS general substrate transporter"/>
    <property type="match status" value="1"/>
</dbReference>
<protein>
    <submittedName>
        <fullName evidence="2">Uncharacterized protein</fullName>
    </submittedName>
</protein>
<sequence>MLGATVTYVAAELVVSSFSGLYLRHLNYEPRLVGVLLSLFWVAFTLGRLGLAALMAERPLVRLLGLHLLALGTVACYLVPPLAWAFPLLGFLLAPTFPTLYSFAREAIGPHTATHLFYAGAVGANLIPAAFAWMPPGALGWGMLGVMAWMALATHLLRSQHEAASPALRS</sequence>
<evidence type="ECO:0000313" key="2">
    <source>
        <dbReference type="EMBL" id="RIH89996.1"/>
    </source>
</evidence>
<dbReference type="Proteomes" id="UP000265800">
    <property type="component" value="Unassembled WGS sequence"/>
</dbReference>
<keyword evidence="3" id="KW-1185">Reference proteome</keyword>
<reference evidence="2 3" key="1">
    <citation type="submission" date="2018-08" db="EMBL/GenBank/DDBJ databases">
        <title>Meiothermus luteus KCTC 52599 genome sequencing project.</title>
        <authorList>
            <person name="Da Costa M.S."/>
            <person name="Albuquerque L."/>
            <person name="Raposo P."/>
            <person name="Froufe H.J.C."/>
            <person name="Barroso C.S."/>
            <person name="Egas C."/>
        </authorList>
    </citation>
    <scope>NUCLEOTIDE SEQUENCE [LARGE SCALE GENOMIC DNA]</scope>
    <source>
        <strain evidence="2 3">KCTC 52599</strain>
    </source>
</reference>
<evidence type="ECO:0000313" key="3">
    <source>
        <dbReference type="Proteomes" id="UP000265800"/>
    </source>
</evidence>
<keyword evidence="1" id="KW-0812">Transmembrane</keyword>
<organism evidence="2 3">
    <name type="scientific">Meiothermus luteus</name>
    <dbReference type="NCBI Taxonomy" id="2026184"/>
    <lineage>
        <taxon>Bacteria</taxon>
        <taxon>Thermotogati</taxon>
        <taxon>Deinococcota</taxon>
        <taxon>Deinococci</taxon>
        <taxon>Thermales</taxon>
        <taxon>Thermaceae</taxon>
        <taxon>Meiothermus</taxon>
    </lineage>
</organism>
<evidence type="ECO:0000256" key="1">
    <source>
        <dbReference type="SAM" id="Phobius"/>
    </source>
</evidence>
<feature type="transmembrane region" description="Helical" evidence="1">
    <location>
        <begin position="32"/>
        <end position="51"/>
    </location>
</feature>
<accession>A0A399F2U2</accession>